<dbReference type="PROSITE" id="PS00900">
    <property type="entry name" value="RNA_POL_PHAGE_1"/>
    <property type="match status" value="1"/>
</dbReference>
<dbReference type="Gene3D" id="1.10.1320.10">
    <property type="entry name" value="DNA-directed RNA polymerase, N-terminal domain"/>
    <property type="match status" value="1"/>
</dbReference>
<comment type="subcellular location">
    <subcellularLocation>
        <location evidence="1">Mitochondrion</location>
    </subcellularLocation>
</comment>
<dbReference type="SMART" id="SM01311">
    <property type="entry name" value="RPOL_N"/>
    <property type="match status" value="1"/>
</dbReference>
<evidence type="ECO:0000256" key="6">
    <source>
        <dbReference type="ARBA" id="ARBA00022946"/>
    </source>
</evidence>
<dbReference type="GO" id="GO:0003677">
    <property type="term" value="F:DNA binding"/>
    <property type="evidence" value="ECO:0007669"/>
    <property type="project" value="InterPro"/>
</dbReference>
<dbReference type="GO" id="GO:0006390">
    <property type="term" value="P:mitochondrial transcription"/>
    <property type="evidence" value="ECO:0007669"/>
    <property type="project" value="TreeGrafter"/>
</dbReference>
<dbReference type="InterPro" id="IPR029262">
    <property type="entry name" value="RPOL_N"/>
</dbReference>
<keyword evidence="8 10" id="KW-0804">Transcription</keyword>
<comment type="function">
    <text evidence="10">DNA-dependent RNA polymerase catalyzes the transcription of DNA into RNA using the four ribonucleoside triphosphates as substrates.</text>
</comment>
<keyword evidence="6" id="KW-0809">Transit peptide</keyword>
<evidence type="ECO:0000256" key="7">
    <source>
        <dbReference type="ARBA" id="ARBA00023128"/>
    </source>
</evidence>
<dbReference type="InterPro" id="IPR037159">
    <property type="entry name" value="RNA_POL_N_sf"/>
</dbReference>
<dbReference type="Pfam" id="PF00940">
    <property type="entry name" value="RNA_pol"/>
    <property type="match status" value="1"/>
</dbReference>
<dbReference type="EMBL" id="HBGL01015585">
    <property type="protein sequence ID" value="CAD9309042.1"/>
    <property type="molecule type" value="Transcribed_RNA"/>
</dbReference>
<dbReference type="Gene3D" id="1.10.150.20">
    <property type="entry name" value="5' to 3' exonuclease, C-terminal subdomain"/>
    <property type="match status" value="1"/>
</dbReference>
<dbReference type="FunFam" id="1.10.287.280:FF:000001">
    <property type="entry name" value="DNA-directed RNA polymerase"/>
    <property type="match status" value="1"/>
</dbReference>
<keyword evidence="5 10" id="KW-0548">Nucleotidyltransferase</keyword>
<dbReference type="PANTHER" id="PTHR10102">
    <property type="entry name" value="DNA-DIRECTED RNA POLYMERASE, MITOCHONDRIAL"/>
    <property type="match status" value="1"/>
</dbReference>
<organism evidence="12">
    <name type="scientific">Sexangularia sp. CB-2014</name>
    <dbReference type="NCBI Taxonomy" id="1486929"/>
    <lineage>
        <taxon>Eukaryota</taxon>
        <taxon>Amoebozoa</taxon>
        <taxon>Tubulinea</taxon>
        <taxon>Elardia</taxon>
        <taxon>Arcellinida</taxon>
        <taxon>Arcellinida incertae sedis</taxon>
        <taxon>Sexangularia</taxon>
    </lineage>
</organism>
<evidence type="ECO:0000256" key="1">
    <source>
        <dbReference type="ARBA" id="ARBA00004173"/>
    </source>
</evidence>
<dbReference type="FunFam" id="1.10.150.20:FF:000041">
    <property type="entry name" value="DNA-directed RNA polymerase"/>
    <property type="match status" value="1"/>
</dbReference>
<keyword evidence="7" id="KW-0496">Mitochondrion</keyword>
<dbReference type="InterPro" id="IPR024075">
    <property type="entry name" value="DNA-dir_RNA_pol_helix_hairp_sf"/>
</dbReference>
<name>A0A7S1VRP7_9EUKA</name>
<dbReference type="SUPFAM" id="SSF56672">
    <property type="entry name" value="DNA/RNA polymerases"/>
    <property type="match status" value="1"/>
</dbReference>
<dbReference type="PANTHER" id="PTHR10102:SF0">
    <property type="entry name" value="DNA-DIRECTED RNA POLYMERASE, MITOCHONDRIAL"/>
    <property type="match status" value="1"/>
</dbReference>
<dbReference type="EC" id="2.7.7.6" evidence="10"/>
<sequence length="842" mass="91894">MSTIRDLGLAATLKPAQKILVTWYQPLVKAIKDEQREVLRVLRKEAREEGSETSGSSSKYDSGIDRHVYGPFLLLMSAQKLAVITMHEALGMALRSGTVGVTFTSAAVQIGKAVHTEAHLQVLQGGGKGSGGRSLKSVTPSALRKLRRRKAAVLRNDADAPAGTIAGTAGDAKDVSYELPDPSVAEWPTAMLVKVGSALIARLLDTASIHETIHVEDDGQFSTAGAQVPAFVHAYRVERGKRSGILRTHPSVLKLVDAGHKLRESMAAHYLPMVVPPRPWRDMDDGGYLATPTRVMRTRGSKLQARALAQADLTDVYAALDVLGGTPWTVNDRVFEVAMEAWKAGGGLGELPQRSDVPIPERLPHGGADASLEERRRAAMDFRAALKRNAELHSLRCDTTYKLQVAKEFSGRTFYFPHNVDFRGRAYPVPPHLNHVGNDLCRGILTFAEGMPLGEDGLRWLKIHLANLFGHNKLTFDERIAWVESQLPAIREAARAPLDPSGSHWLDADDPWQALAACFELTDALSCTDPTTFVSRLPVHQDGTCNGLQHYAALGGDIDGAVAVNLLPSERPQDVYSGVADLVAARVAEDAAKGEPLAKLLDGRVNRKVVKQTVMTSVYGVTFVGANLQIKGQLEDIFEPLGTVMAPDVIRAASTYVTRLTFDALSTMFTGARETMNWLAVCARNVARTGQSVEWVTPLGLRIVQPYRRAGSGTMVRTLVQTVVLADGEEDTPVYVARQTSAFPPNYIHSLDSTHMMLTARACNAAGIQFASVHDSYWTHAATVGTMSRLLREEFVDLHSQPLLTHLREQFSVHHPSAEFPDCPTRGDLDLKQVVNSPYFFN</sequence>
<evidence type="ECO:0000256" key="9">
    <source>
        <dbReference type="ARBA" id="ARBA00048552"/>
    </source>
</evidence>
<evidence type="ECO:0000256" key="10">
    <source>
        <dbReference type="RuleBase" id="RU003805"/>
    </source>
</evidence>
<gene>
    <name evidence="12" type="ORF">SSP0437_LOCUS12213</name>
</gene>
<protein>
    <recommendedName>
        <fullName evidence="10">DNA-directed RNA polymerase</fullName>
        <ecNumber evidence="10">2.7.7.6</ecNumber>
    </recommendedName>
</protein>
<comment type="catalytic activity">
    <reaction evidence="9 10">
        <text>RNA(n) + a ribonucleoside 5'-triphosphate = RNA(n+1) + diphosphate</text>
        <dbReference type="Rhea" id="RHEA:21248"/>
        <dbReference type="Rhea" id="RHEA-COMP:14527"/>
        <dbReference type="Rhea" id="RHEA-COMP:17342"/>
        <dbReference type="ChEBI" id="CHEBI:33019"/>
        <dbReference type="ChEBI" id="CHEBI:61557"/>
        <dbReference type="ChEBI" id="CHEBI:140395"/>
        <dbReference type="EC" id="2.7.7.6"/>
    </reaction>
</comment>
<feature type="domain" description="DNA-directed RNA polymerase N-terminal" evidence="11">
    <location>
        <begin position="1"/>
        <end position="325"/>
    </location>
</feature>
<dbReference type="GO" id="GO:0003899">
    <property type="term" value="F:DNA-directed RNA polymerase activity"/>
    <property type="evidence" value="ECO:0007669"/>
    <property type="project" value="UniProtKB-EC"/>
</dbReference>
<evidence type="ECO:0000256" key="5">
    <source>
        <dbReference type="ARBA" id="ARBA00022695"/>
    </source>
</evidence>
<dbReference type="InterPro" id="IPR046950">
    <property type="entry name" value="DNA-dir_Rpol_C_phage-type"/>
</dbReference>
<dbReference type="PROSITE" id="PS00489">
    <property type="entry name" value="RNA_POL_PHAGE_2"/>
    <property type="match status" value="1"/>
</dbReference>
<dbReference type="AlphaFoldDB" id="A0A7S1VRP7"/>
<comment type="similarity">
    <text evidence="2 10">Belongs to the phage and mitochondrial RNA polymerase family.</text>
</comment>
<dbReference type="Gene3D" id="1.10.287.260">
    <property type="match status" value="1"/>
</dbReference>
<keyword evidence="4 10" id="KW-0808">Transferase</keyword>
<keyword evidence="3 10" id="KW-0240">DNA-directed RNA polymerase</keyword>
<accession>A0A7S1VRP7</accession>
<dbReference type="Pfam" id="PF14700">
    <property type="entry name" value="RPOL_N"/>
    <property type="match status" value="1"/>
</dbReference>
<proteinExistence type="inferred from homology"/>
<evidence type="ECO:0000259" key="11">
    <source>
        <dbReference type="SMART" id="SM01311"/>
    </source>
</evidence>
<reference evidence="12" key="1">
    <citation type="submission" date="2021-01" db="EMBL/GenBank/DDBJ databases">
        <authorList>
            <person name="Corre E."/>
            <person name="Pelletier E."/>
            <person name="Niang G."/>
            <person name="Scheremetjew M."/>
            <person name="Finn R."/>
            <person name="Kale V."/>
            <person name="Holt S."/>
            <person name="Cochrane G."/>
            <person name="Meng A."/>
            <person name="Brown T."/>
            <person name="Cohen L."/>
        </authorList>
    </citation>
    <scope>NUCLEOTIDE SEQUENCE</scope>
    <source>
        <strain evidence="12">ATCC 50979</strain>
    </source>
</reference>
<evidence type="ECO:0000256" key="2">
    <source>
        <dbReference type="ARBA" id="ARBA00009493"/>
    </source>
</evidence>
<dbReference type="GO" id="GO:0034245">
    <property type="term" value="C:mitochondrial DNA-directed RNA polymerase complex"/>
    <property type="evidence" value="ECO:0007669"/>
    <property type="project" value="TreeGrafter"/>
</dbReference>
<dbReference type="InterPro" id="IPR002092">
    <property type="entry name" value="DNA-dir_Rpol_phage-type"/>
</dbReference>
<evidence type="ECO:0000313" key="12">
    <source>
        <dbReference type="EMBL" id="CAD9309042.1"/>
    </source>
</evidence>
<evidence type="ECO:0000256" key="3">
    <source>
        <dbReference type="ARBA" id="ARBA00022478"/>
    </source>
</evidence>
<dbReference type="Gene3D" id="1.10.287.280">
    <property type="match status" value="1"/>
</dbReference>
<dbReference type="InterPro" id="IPR043502">
    <property type="entry name" value="DNA/RNA_pol_sf"/>
</dbReference>
<evidence type="ECO:0000256" key="8">
    <source>
        <dbReference type="ARBA" id="ARBA00023163"/>
    </source>
</evidence>
<evidence type="ECO:0000256" key="4">
    <source>
        <dbReference type="ARBA" id="ARBA00022679"/>
    </source>
</evidence>